<sequence>MHIFITGGTGLIGSALIRTLLQQGHVITVLTRNQAKAEKKLGTAVRYCTSLESLKSMDKYDAVINLAGEPIAGKRWTKKQKERLCDSRWDITRRLTELIKTGDSPPSVYISGSAIGYYGAQADNLLTEIADSHDEFTYQLCKKWEGLAVAAESPNTRVCISRTGVVLSRKGGMLAMLSMPFKLGLGCVLGKGLQYISWIHIQDMVNGIIYLLNMPEARGVFNFTAPNPVTNKRFANILSSTLYRPQIFKIPSFLIKLVMGESATILLDGQRAIPQHLTDLHYRFTFEHLDEALRNLMKGKKK</sequence>
<evidence type="ECO:0000259" key="2">
    <source>
        <dbReference type="Pfam" id="PF01370"/>
    </source>
</evidence>
<dbReference type="CDD" id="cd05242">
    <property type="entry name" value="SDR_a8"/>
    <property type="match status" value="1"/>
</dbReference>
<keyword evidence="5" id="KW-1185">Reference proteome</keyword>
<dbReference type="RefSeq" id="WP_183307910.1">
    <property type="nucleotide sequence ID" value="NZ_JACIEP010000010.1"/>
</dbReference>
<dbReference type="PANTHER" id="PTHR11092:SF0">
    <property type="entry name" value="EPIMERASE FAMILY PROTEIN SDR39U1"/>
    <property type="match status" value="1"/>
</dbReference>
<protein>
    <recommendedName>
        <fullName evidence="6">TIGR01777 family protein</fullName>
    </recommendedName>
</protein>
<dbReference type="InterPro" id="IPR013549">
    <property type="entry name" value="DUF1731"/>
</dbReference>
<dbReference type="Pfam" id="PF01370">
    <property type="entry name" value="Epimerase"/>
    <property type="match status" value="1"/>
</dbReference>
<dbReference type="AlphaFoldDB" id="A0A840CPP5"/>
<dbReference type="SUPFAM" id="SSF51735">
    <property type="entry name" value="NAD(P)-binding Rossmann-fold domains"/>
    <property type="match status" value="1"/>
</dbReference>
<dbReference type="EMBL" id="JACIEP010000010">
    <property type="protein sequence ID" value="MBB4037031.1"/>
    <property type="molecule type" value="Genomic_DNA"/>
</dbReference>
<reference evidence="4 5" key="1">
    <citation type="submission" date="2020-08" db="EMBL/GenBank/DDBJ databases">
        <title>Genomic Encyclopedia of Type Strains, Phase IV (KMG-IV): sequencing the most valuable type-strain genomes for metagenomic binning, comparative biology and taxonomic classification.</title>
        <authorList>
            <person name="Goeker M."/>
        </authorList>
    </citation>
    <scope>NUCLEOTIDE SEQUENCE [LARGE SCALE GENOMIC DNA]</scope>
    <source>
        <strain evidence="4 5">DSM 104969</strain>
    </source>
</reference>
<gene>
    <name evidence="4" type="ORF">GGR21_002945</name>
</gene>
<dbReference type="NCBIfam" id="TIGR01777">
    <property type="entry name" value="yfcH"/>
    <property type="match status" value="1"/>
</dbReference>
<proteinExistence type="inferred from homology"/>
<evidence type="ECO:0000313" key="5">
    <source>
        <dbReference type="Proteomes" id="UP000555103"/>
    </source>
</evidence>
<dbReference type="InterPro" id="IPR010099">
    <property type="entry name" value="SDR39U1"/>
</dbReference>
<dbReference type="PANTHER" id="PTHR11092">
    <property type="entry name" value="SUGAR NUCLEOTIDE EPIMERASE RELATED"/>
    <property type="match status" value="1"/>
</dbReference>
<name>A0A840CPP5_9BACT</name>
<dbReference type="Proteomes" id="UP000555103">
    <property type="component" value="Unassembled WGS sequence"/>
</dbReference>
<organism evidence="4 5">
    <name type="scientific">Dysgonomonas hofstadii</name>
    <dbReference type="NCBI Taxonomy" id="637886"/>
    <lineage>
        <taxon>Bacteria</taxon>
        <taxon>Pseudomonadati</taxon>
        <taxon>Bacteroidota</taxon>
        <taxon>Bacteroidia</taxon>
        <taxon>Bacteroidales</taxon>
        <taxon>Dysgonomonadaceae</taxon>
        <taxon>Dysgonomonas</taxon>
    </lineage>
</organism>
<comment type="similarity">
    <text evidence="1">Belongs to the NAD(P)-dependent epimerase/dehydratase family. SDR39U1 subfamily.</text>
</comment>
<comment type="caution">
    <text evidence="4">The sequence shown here is derived from an EMBL/GenBank/DDBJ whole genome shotgun (WGS) entry which is preliminary data.</text>
</comment>
<dbReference type="InterPro" id="IPR001509">
    <property type="entry name" value="Epimerase_deHydtase"/>
</dbReference>
<evidence type="ECO:0008006" key="6">
    <source>
        <dbReference type="Google" id="ProtNLM"/>
    </source>
</evidence>
<accession>A0A840CPP5</accession>
<feature type="domain" description="NAD-dependent epimerase/dehydratase" evidence="2">
    <location>
        <begin position="3"/>
        <end position="217"/>
    </location>
</feature>
<evidence type="ECO:0000259" key="3">
    <source>
        <dbReference type="Pfam" id="PF08338"/>
    </source>
</evidence>
<feature type="domain" description="DUF1731" evidence="3">
    <location>
        <begin position="250"/>
        <end position="296"/>
    </location>
</feature>
<dbReference type="InterPro" id="IPR036291">
    <property type="entry name" value="NAD(P)-bd_dom_sf"/>
</dbReference>
<dbReference type="Gene3D" id="3.40.50.720">
    <property type="entry name" value="NAD(P)-binding Rossmann-like Domain"/>
    <property type="match status" value="1"/>
</dbReference>
<evidence type="ECO:0000313" key="4">
    <source>
        <dbReference type="EMBL" id="MBB4037031.1"/>
    </source>
</evidence>
<dbReference type="Pfam" id="PF08338">
    <property type="entry name" value="DUF1731"/>
    <property type="match status" value="1"/>
</dbReference>
<evidence type="ECO:0000256" key="1">
    <source>
        <dbReference type="ARBA" id="ARBA00009353"/>
    </source>
</evidence>